<comment type="caution">
    <text evidence="2">The sequence shown here is derived from an EMBL/GenBank/DDBJ whole genome shotgun (WGS) entry which is preliminary data.</text>
</comment>
<feature type="domain" description="IraD/Gp25-like" evidence="1">
    <location>
        <begin position="17"/>
        <end position="92"/>
    </location>
</feature>
<protein>
    <recommendedName>
        <fullName evidence="1">IraD/Gp25-like domain-containing protein</fullName>
    </recommendedName>
</protein>
<sequence length="116" mass="12577">MTGISHRTGQPIDEWPHVVQSIRVILLTPIGSRVMRRDFGSAVPSLLDAPLNEVTVVDVAMAVAEALDKHEPRFRLRQVHVDNAGSDGHLGLRLDGIFVPRTPGARARAATAEVSL</sequence>
<gene>
    <name evidence="2" type="ORF">GGR16_003268</name>
</gene>
<evidence type="ECO:0000313" key="2">
    <source>
        <dbReference type="EMBL" id="MBB4018234.1"/>
    </source>
</evidence>
<dbReference type="Proteomes" id="UP000577362">
    <property type="component" value="Unassembled WGS sequence"/>
</dbReference>
<dbReference type="EMBL" id="JACIEN010000003">
    <property type="protein sequence ID" value="MBB4018234.1"/>
    <property type="molecule type" value="Genomic_DNA"/>
</dbReference>
<dbReference type="Gene3D" id="3.10.450.40">
    <property type="match status" value="1"/>
</dbReference>
<dbReference type="Pfam" id="PF04965">
    <property type="entry name" value="GPW_gp25"/>
    <property type="match status" value="1"/>
</dbReference>
<proteinExistence type="predicted"/>
<organism evidence="2 3">
    <name type="scientific">Chelatococcus caeni</name>
    <dbReference type="NCBI Taxonomy" id="1348468"/>
    <lineage>
        <taxon>Bacteria</taxon>
        <taxon>Pseudomonadati</taxon>
        <taxon>Pseudomonadota</taxon>
        <taxon>Alphaproteobacteria</taxon>
        <taxon>Hyphomicrobiales</taxon>
        <taxon>Chelatococcaceae</taxon>
        <taxon>Chelatococcus</taxon>
    </lineage>
</organism>
<keyword evidence="3" id="KW-1185">Reference proteome</keyword>
<dbReference type="AlphaFoldDB" id="A0A840BYM4"/>
<dbReference type="RefSeq" id="WP_183317228.1">
    <property type="nucleotide sequence ID" value="NZ_JACIEN010000003.1"/>
</dbReference>
<dbReference type="SUPFAM" id="SSF160719">
    <property type="entry name" value="gpW/gp25-like"/>
    <property type="match status" value="1"/>
</dbReference>
<evidence type="ECO:0000259" key="1">
    <source>
        <dbReference type="Pfam" id="PF04965"/>
    </source>
</evidence>
<accession>A0A840BYM4</accession>
<dbReference type="InterPro" id="IPR007048">
    <property type="entry name" value="IraD/Gp25-like"/>
</dbReference>
<reference evidence="2 3" key="1">
    <citation type="submission" date="2020-08" db="EMBL/GenBank/DDBJ databases">
        <title>Genomic Encyclopedia of Type Strains, Phase IV (KMG-IV): sequencing the most valuable type-strain genomes for metagenomic binning, comparative biology and taxonomic classification.</title>
        <authorList>
            <person name="Goeker M."/>
        </authorList>
    </citation>
    <scope>NUCLEOTIDE SEQUENCE [LARGE SCALE GENOMIC DNA]</scope>
    <source>
        <strain evidence="2 3">DSM 103737</strain>
    </source>
</reference>
<name>A0A840BYM4_9HYPH</name>
<evidence type="ECO:0000313" key="3">
    <source>
        <dbReference type="Proteomes" id="UP000577362"/>
    </source>
</evidence>